<feature type="transmembrane region" description="Helical" evidence="14">
    <location>
        <begin position="190"/>
        <end position="211"/>
    </location>
</feature>
<comment type="catalytic activity">
    <reaction evidence="1">
        <text>D-fructose(out) = D-fructose(in)</text>
        <dbReference type="Rhea" id="RHEA:60372"/>
        <dbReference type="ChEBI" id="CHEBI:37721"/>
    </reaction>
</comment>
<dbReference type="InterPro" id="IPR045263">
    <property type="entry name" value="GLUT"/>
</dbReference>
<dbReference type="Proteomes" id="UP000694523">
    <property type="component" value="Unplaced"/>
</dbReference>
<evidence type="ECO:0000256" key="13">
    <source>
        <dbReference type="ARBA" id="ARBA00031099"/>
    </source>
</evidence>
<evidence type="ECO:0000256" key="6">
    <source>
        <dbReference type="ARBA" id="ARBA00022448"/>
    </source>
</evidence>
<dbReference type="GO" id="GO:0042383">
    <property type="term" value="C:sarcolemma"/>
    <property type="evidence" value="ECO:0007669"/>
    <property type="project" value="UniProtKB-SubCell"/>
</dbReference>
<evidence type="ECO:0000313" key="16">
    <source>
        <dbReference type="Ensembl" id="ENSNMLP00000040706.1"/>
    </source>
</evidence>
<name>A0A8C6WY80_9GOBI</name>
<feature type="transmembrane region" description="Helical" evidence="14">
    <location>
        <begin position="440"/>
        <end position="457"/>
    </location>
</feature>
<dbReference type="PROSITE" id="PS50850">
    <property type="entry name" value="MFS"/>
    <property type="match status" value="1"/>
</dbReference>
<feature type="transmembrane region" description="Helical" evidence="14">
    <location>
        <begin position="274"/>
        <end position="298"/>
    </location>
</feature>
<dbReference type="PROSITE" id="PS00217">
    <property type="entry name" value="SUGAR_TRANSPORT_2"/>
    <property type="match status" value="1"/>
</dbReference>
<feature type="transmembrane region" description="Helical" evidence="14">
    <location>
        <begin position="417"/>
        <end position="434"/>
    </location>
</feature>
<keyword evidence="8" id="KW-0762">Sugar transport</keyword>
<evidence type="ECO:0000256" key="12">
    <source>
        <dbReference type="ARBA" id="ARBA00029961"/>
    </source>
</evidence>
<evidence type="ECO:0000256" key="9">
    <source>
        <dbReference type="ARBA" id="ARBA00022692"/>
    </source>
</evidence>
<evidence type="ECO:0000313" key="17">
    <source>
        <dbReference type="Proteomes" id="UP000694523"/>
    </source>
</evidence>
<evidence type="ECO:0000256" key="3">
    <source>
        <dbReference type="ARBA" id="ARBA00004651"/>
    </source>
</evidence>
<comment type="subcellular location">
    <subcellularLocation>
        <location evidence="2">Cell membrane</location>
        <location evidence="2">Sarcolemma</location>
    </subcellularLocation>
    <subcellularLocation>
        <location evidence="3">Cell membrane</location>
        <topology evidence="3">Multi-pass membrane protein</topology>
    </subcellularLocation>
</comment>
<organism evidence="16 17">
    <name type="scientific">Neogobius melanostomus</name>
    <name type="common">round goby</name>
    <dbReference type="NCBI Taxonomy" id="47308"/>
    <lineage>
        <taxon>Eukaryota</taxon>
        <taxon>Metazoa</taxon>
        <taxon>Chordata</taxon>
        <taxon>Craniata</taxon>
        <taxon>Vertebrata</taxon>
        <taxon>Euteleostomi</taxon>
        <taxon>Actinopterygii</taxon>
        <taxon>Neopterygii</taxon>
        <taxon>Teleostei</taxon>
        <taxon>Neoteleostei</taxon>
        <taxon>Acanthomorphata</taxon>
        <taxon>Gobiaria</taxon>
        <taxon>Gobiiformes</taxon>
        <taxon>Gobioidei</taxon>
        <taxon>Gobiidae</taxon>
        <taxon>Benthophilinae</taxon>
        <taxon>Neogobiini</taxon>
        <taxon>Neogobius</taxon>
    </lineage>
</organism>
<dbReference type="FunFam" id="1.20.1250.20:FF:001511">
    <property type="entry name" value="Solute carrier family 2, facilitated glucose transporter member 5"/>
    <property type="match status" value="1"/>
</dbReference>
<feature type="domain" description="Major facilitator superfamily (MFS) profile" evidence="15">
    <location>
        <begin position="17"/>
        <end position="461"/>
    </location>
</feature>
<proteinExistence type="inferred from homology"/>
<reference evidence="16" key="2">
    <citation type="submission" date="2025-09" db="UniProtKB">
        <authorList>
            <consortium name="Ensembl"/>
        </authorList>
    </citation>
    <scope>IDENTIFICATION</scope>
</reference>
<evidence type="ECO:0000256" key="5">
    <source>
        <dbReference type="ARBA" id="ARBA00015973"/>
    </source>
</evidence>
<dbReference type="GO" id="GO:1990539">
    <property type="term" value="P:fructose import across plasma membrane"/>
    <property type="evidence" value="ECO:0007669"/>
    <property type="project" value="UniProtKB-ARBA"/>
</dbReference>
<dbReference type="Ensembl" id="ENSNMLT00000045265.1">
    <property type="protein sequence ID" value="ENSNMLP00000040706.1"/>
    <property type="gene ID" value="ENSNMLG00000024971.1"/>
</dbReference>
<evidence type="ECO:0000259" key="15">
    <source>
        <dbReference type="PROSITE" id="PS50850"/>
    </source>
</evidence>
<dbReference type="SUPFAM" id="SSF103473">
    <property type="entry name" value="MFS general substrate transporter"/>
    <property type="match status" value="1"/>
</dbReference>
<evidence type="ECO:0000256" key="1">
    <source>
        <dbReference type="ARBA" id="ARBA00000590"/>
    </source>
</evidence>
<keyword evidence="11 14" id="KW-0472">Membrane</keyword>
<dbReference type="GO" id="GO:0070837">
    <property type="term" value="P:dehydroascorbic acid transport"/>
    <property type="evidence" value="ECO:0007669"/>
    <property type="project" value="TreeGrafter"/>
</dbReference>
<feature type="transmembrane region" description="Helical" evidence="14">
    <location>
        <begin position="310"/>
        <end position="329"/>
    </location>
</feature>
<keyword evidence="10 14" id="KW-1133">Transmembrane helix</keyword>
<evidence type="ECO:0000256" key="4">
    <source>
        <dbReference type="ARBA" id="ARBA00007004"/>
    </source>
</evidence>
<protein>
    <recommendedName>
        <fullName evidence="5">Solute carrier family 2, facilitated glucose transporter member 5</fullName>
    </recommendedName>
    <alternativeName>
        <fullName evidence="13">Fructose transporter</fullName>
    </alternativeName>
    <alternativeName>
        <fullName evidence="12">Glucose transporter type 5, small intestine</fullName>
    </alternativeName>
</protein>
<dbReference type="InterPro" id="IPR020846">
    <property type="entry name" value="MFS_dom"/>
</dbReference>
<evidence type="ECO:0000256" key="11">
    <source>
        <dbReference type="ARBA" id="ARBA00023136"/>
    </source>
</evidence>
<evidence type="ECO:0000256" key="2">
    <source>
        <dbReference type="ARBA" id="ARBA00004135"/>
    </source>
</evidence>
<comment type="similarity">
    <text evidence="4">Belongs to the major facilitator superfamily. Sugar transporter (TC 2.A.1.1) family. Glucose transporter subfamily.</text>
</comment>
<keyword evidence="9 14" id="KW-0812">Transmembrane</keyword>
<dbReference type="Pfam" id="PF00083">
    <property type="entry name" value="Sugar_tr"/>
    <property type="match status" value="1"/>
</dbReference>
<feature type="transmembrane region" description="Helical" evidence="14">
    <location>
        <begin position="368"/>
        <end position="396"/>
    </location>
</feature>
<dbReference type="GO" id="GO:0005353">
    <property type="term" value="F:fructose transmembrane transporter activity"/>
    <property type="evidence" value="ECO:0007669"/>
    <property type="project" value="UniProtKB-ARBA"/>
</dbReference>
<feature type="transmembrane region" description="Helical" evidence="14">
    <location>
        <begin position="65"/>
        <end position="89"/>
    </location>
</feature>
<feature type="transmembrane region" description="Helical" evidence="14">
    <location>
        <begin position="101"/>
        <end position="121"/>
    </location>
</feature>
<dbReference type="InterPro" id="IPR005828">
    <property type="entry name" value="MFS_sugar_transport-like"/>
</dbReference>
<dbReference type="PANTHER" id="PTHR23503:SF130">
    <property type="entry name" value="SOLUTE CARRIER FAMILY 2 (FACILITATED GLUCOSE TRANSPORTER), MEMBER 9-LIKE 1"/>
    <property type="match status" value="1"/>
</dbReference>
<dbReference type="GO" id="GO:0046323">
    <property type="term" value="P:D-glucose import"/>
    <property type="evidence" value="ECO:0007669"/>
    <property type="project" value="TreeGrafter"/>
</dbReference>
<feature type="transmembrane region" description="Helical" evidence="14">
    <location>
        <begin position="341"/>
        <end position="362"/>
    </location>
</feature>
<dbReference type="InterPro" id="IPR005829">
    <property type="entry name" value="Sugar_transporter_CS"/>
</dbReference>
<keyword evidence="17" id="KW-1185">Reference proteome</keyword>
<feature type="transmembrane region" description="Helical" evidence="14">
    <location>
        <begin position="12"/>
        <end position="33"/>
    </location>
</feature>
<evidence type="ECO:0000256" key="7">
    <source>
        <dbReference type="ARBA" id="ARBA00022475"/>
    </source>
</evidence>
<evidence type="ECO:0000256" key="8">
    <source>
        <dbReference type="ARBA" id="ARBA00022597"/>
    </source>
</evidence>
<dbReference type="PANTHER" id="PTHR23503">
    <property type="entry name" value="SOLUTE CARRIER FAMILY 2"/>
    <property type="match status" value="1"/>
</dbReference>
<keyword evidence="6" id="KW-0813">Transport</keyword>
<keyword evidence="7" id="KW-1003">Cell membrane</keyword>
<evidence type="ECO:0000256" key="14">
    <source>
        <dbReference type="SAM" id="Phobius"/>
    </source>
</evidence>
<sequence>MDSFLQQLTRGNAIYLIIVTGIGGTFQSGYHIAGLSSPSPFIQRFVNSSWFARYGEVPPPHTTTMIWSLIVSMFAVGGFLGLPVLESCLPSLEGERKKAMMCSSCIAIVAAVVILTSKMVASFEMVIVARVLHGFSGGLGSSIHLLYLGEISPRKIRGMVTFTVTTFNCLGKLSGQLFGLSEILGREELWHVLLCVPACLAVVNILLLPLFPEAPRYLFIEKGDETACKKALQSLWGPGDYKEEMEEMLVEQAAIEAAPPTTPLQLLRSRRARWALFTLFLIVTCNQMSGMAVSTFSYNLFYKAGMPKDRIRYVTLTIGAAEITTSLFGGSLMDYFGRRPLFCCGYGVMVVSWVLITVTVWFQDSAYWVPYLTVVFVVMVIVSFCGGPGGSVNTLNAEIFVQSERTAAVVMVGMQRWLMYGLMGLIFPFLIVALSSYCYVLFACSCLVGCLYTFFILPETKGKTVLEISEEFGAMSVCGMAAAKNKEPLETAL</sequence>
<accession>A0A8C6WY80</accession>
<evidence type="ECO:0000256" key="10">
    <source>
        <dbReference type="ARBA" id="ARBA00022989"/>
    </source>
</evidence>
<dbReference type="AlphaFoldDB" id="A0A8C6WY80"/>
<dbReference type="Gene3D" id="1.20.1250.20">
    <property type="entry name" value="MFS general substrate transporter like domains"/>
    <property type="match status" value="1"/>
</dbReference>
<dbReference type="GO" id="GO:0055056">
    <property type="term" value="F:D-glucose transmembrane transporter activity"/>
    <property type="evidence" value="ECO:0007669"/>
    <property type="project" value="TreeGrafter"/>
</dbReference>
<reference evidence="16" key="1">
    <citation type="submission" date="2025-08" db="UniProtKB">
        <authorList>
            <consortium name="Ensembl"/>
        </authorList>
    </citation>
    <scope>IDENTIFICATION</scope>
</reference>
<dbReference type="InterPro" id="IPR036259">
    <property type="entry name" value="MFS_trans_sf"/>
</dbReference>